<dbReference type="EMBL" id="MU129358">
    <property type="protein sequence ID" value="KAF9503437.1"/>
    <property type="molecule type" value="Genomic_DNA"/>
</dbReference>
<gene>
    <name evidence="1" type="ORF">BS47DRAFT_1356223</name>
</gene>
<evidence type="ECO:0000313" key="1">
    <source>
        <dbReference type="EMBL" id="KAF9503437.1"/>
    </source>
</evidence>
<sequence length="58" mass="6661">IDEGYDGICKWPSNVMLKLPVQLIKVVKTMEMMGFSQDYRVVGGKVGFWRVCRCLFTS</sequence>
<proteinExistence type="predicted"/>
<reference evidence="1" key="1">
    <citation type="journal article" date="2020" name="Nat. Commun.">
        <title>Large-scale genome sequencing of mycorrhizal fungi provides insights into the early evolution of symbiotic traits.</title>
        <authorList>
            <person name="Miyauchi S."/>
            <person name="Kiss E."/>
            <person name="Kuo A."/>
            <person name="Drula E."/>
            <person name="Kohler A."/>
            <person name="Sanchez-Garcia M."/>
            <person name="Morin E."/>
            <person name="Andreopoulos B."/>
            <person name="Barry K.W."/>
            <person name="Bonito G."/>
            <person name="Buee M."/>
            <person name="Carver A."/>
            <person name="Chen C."/>
            <person name="Cichocki N."/>
            <person name="Clum A."/>
            <person name="Culley D."/>
            <person name="Crous P.W."/>
            <person name="Fauchery L."/>
            <person name="Girlanda M."/>
            <person name="Hayes R.D."/>
            <person name="Keri Z."/>
            <person name="LaButti K."/>
            <person name="Lipzen A."/>
            <person name="Lombard V."/>
            <person name="Magnuson J."/>
            <person name="Maillard F."/>
            <person name="Murat C."/>
            <person name="Nolan M."/>
            <person name="Ohm R.A."/>
            <person name="Pangilinan J."/>
            <person name="Pereira M.F."/>
            <person name="Perotto S."/>
            <person name="Peter M."/>
            <person name="Pfister S."/>
            <person name="Riley R."/>
            <person name="Sitrit Y."/>
            <person name="Stielow J.B."/>
            <person name="Szollosi G."/>
            <person name="Zifcakova L."/>
            <person name="Stursova M."/>
            <person name="Spatafora J.W."/>
            <person name="Tedersoo L."/>
            <person name="Vaario L.M."/>
            <person name="Yamada A."/>
            <person name="Yan M."/>
            <person name="Wang P."/>
            <person name="Xu J."/>
            <person name="Bruns T."/>
            <person name="Baldrian P."/>
            <person name="Vilgalys R."/>
            <person name="Dunand C."/>
            <person name="Henrissat B."/>
            <person name="Grigoriev I.V."/>
            <person name="Hibbett D."/>
            <person name="Nagy L.G."/>
            <person name="Martin F.M."/>
        </authorList>
    </citation>
    <scope>NUCLEOTIDE SEQUENCE</scope>
    <source>
        <strain evidence="1">UP504</strain>
    </source>
</reference>
<organism evidence="1 2">
    <name type="scientific">Hydnum rufescens UP504</name>
    <dbReference type="NCBI Taxonomy" id="1448309"/>
    <lineage>
        <taxon>Eukaryota</taxon>
        <taxon>Fungi</taxon>
        <taxon>Dikarya</taxon>
        <taxon>Basidiomycota</taxon>
        <taxon>Agaricomycotina</taxon>
        <taxon>Agaricomycetes</taxon>
        <taxon>Cantharellales</taxon>
        <taxon>Hydnaceae</taxon>
        <taxon>Hydnum</taxon>
    </lineage>
</organism>
<protein>
    <submittedName>
        <fullName evidence="1">Uncharacterized protein</fullName>
    </submittedName>
</protein>
<accession>A0A9P6DGM0</accession>
<dbReference type="Proteomes" id="UP000886523">
    <property type="component" value="Unassembled WGS sequence"/>
</dbReference>
<comment type="caution">
    <text evidence="1">The sequence shown here is derived from an EMBL/GenBank/DDBJ whole genome shotgun (WGS) entry which is preliminary data.</text>
</comment>
<dbReference type="AlphaFoldDB" id="A0A9P6DGM0"/>
<feature type="non-terminal residue" evidence="1">
    <location>
        <position position="1"/>
    </location>
</feature>
<name>A0A9P6DGM0_9AGAM</name>
<keyword evidence="2" id="KW-1185">Reference proteome</keyword>
<evidence type="ECO:0000313" key="2">
    <source>
        <dbReference type="Proteomes" id="UP000886523"/>
    </source>
</evidence>